<keyword evidence="8" id="KW-1064">Adaptive immunity</keyword>
<dbReference type="FunCoup" id="A0A7N4PFX9">
    <property type="interactions" value="499"/>
</dbReference>
<evidence type="ECO:0000256" key="7">
    <source>
        <dbReference type="ARBA" id="ARBA00022989"/>
    </source>
</evidence>
<evidence type="ECO:0000256" key="13">
    <source>
        <dbReference type="ARBA" id="ARBA00023288"/>
    </source>
</evidence>
<feature type="chain" id="PRO_5029687045" description="T-cell surface glycoprotein CD8 alpha chain" evidence="16">
    <location>
        <begin position="25"/>
        <end position="348"/>
    </location>
</feature>
<feature type="transmembrane region" description="Helical" evidence="15">
    <location>
        <begin position="296"/>
        <end position="319"/>
    </location>
</feature>
<evidence type="ECO:0000256" key="3">
    <source>
        <dbReference type="ARBA" id="ARBA00022475"/>
    </source>
</evidence>
<dbReference type="SMART" id="SM00406">
    <property type="entry name" value="IGv"/>
    <property type="match status" value="1"/>
</dbReference>
<dbReference type="AlphaFoldDB" id="A0A7N4PFX9"/>
<dbReference type="GO" id="GO:0007166">
    <property type="term" value="P:cell surface receptor signaling pathway"/>
    <property type="evidence" value="ECO:0007669"/>
    <property type="project" value="TreeGrafter"/>
</dbReference>
<dbReference type="GO" id="GO:0045065">
    <property type="term" value="P:cytotoxic T cell differentiation"/>
    <property type="evidence" value="ECO:0007669"/>
    <property type="project" value="TreeGrafter"/>
</dbReference>
<dbReference type="PROSITE" id="PS50835">
    <property type="entry name" value="IG_LIKE"/>
    <property type="match status" value="1"/>
</dbReference>
<evidence type="ECO:0000259" key="17">
    <source>
        <dbReference type="PROSITE" id="PS50835"/>
    </source>
</evidence>
<dbReference type="SMART" id="SM00409">
    <property type="entry name" value="IG"/>
    <property type="match status" value="1"/>
</dbReference>
<evidence type="ECO:0000256" key="12">
    <source>
        <dbReference type="ARBA" id="ARBA00023180"/>
    </source>
</evidence>
<keyword evidence="12" id="KW-0325">Glycoprotein</keyword>
<feature type="domain" description="Ig-like" evidence="17">
    <location>
        <begin position="132"/>
        <end position="238"/>
    </location>
</feature>
<reference evidence="18" key="3">
    <citation type="submission" date="2025-09" db="UniProtKB">
        <authorList>
            <consortium name="Ensembl"/>
        </authorList>
    </citation>
    <scope>IDENTIFICATION</scope>
</reference>
<keyword evidence="9 15" id="KW-0472">Membrane</keyword>
<dbReference type="InterPro" id="IPR015468">
    <property type="entry name" value="CD8_asu"/>
</dbReference>
<gene>
    <name evidence="18" type="primary">CD8A</name>
</gene>
<keyword evidence="14" id="KW-0393">Immunoglobulin domain</keyword>
<reference evidence="18 19" key="1">
    <citation type="journal article" date="2011" name="Proc. Natl. Acad. Sci. U.S.A.">
        <title>Genetic diversity and population structure of the endangered marsupial Sarcophilus harrisii (Tasmanian devil).</title>
        <authorList>
            <person name="Miller W."/>
            <person name="Hayes V.M."/>
            <person name="Ratan A."/>
            <person name="Petersen D.C."/>
            <person name="Wittekindt N.E."/>
            <person name="Miller J."/>
            <person name="Walenz B."/>
            <person name="Knight J."/>
            <person name="Qi J."/>
            <person name="Zhao F."/>
            <person name="Wang Q."/>
            <person name="Bedoya-Reina O.C."/>
            <person name="Katiyar N."/>
            <person name="Tomsho L.P."/>
            <person name="Kasson L.M."/>
            <person name="Hardie R.A."/>
            <person name="Woodbridge P."/>
            <person name="Tindall E.A."/>
            <person name="Bertelsen M.F."/>
            <person name="Dixon D."/>
            <person name="Pyecroft S."/>
            <person name="Helgen K.M."/>
            <person name="Lesk A.M."/>
            <person name="Pringle T.H."/>
            <person name="Patterson N."/>
            <person name="Zhang Y."/>
            <person name="Kreiss A."/>
            <person name="Woods G.M."/>
            <person name="Jones M.E."/>
            <person name="Schuster S.C."/>
        </authorList>
    </citation>
    <scope>NUCLEOTIDE SEQUENCE [LARGE SCALE GENOMIC DNA]</scope>
</reference>
<dbReference type="InterPro" id="IPR013106">
    <property type="entry name" value="Ig_V-set"/>
</dbReference>
<feature type="signal peptide" evidence="16">
    <location>
        <begin position="1"/>
        <end position="24"/>
    </location>
</feature>
<evidence type="ECO:0000256" key="6">
    <source>
        <dbReference type="ARBA" id="ARBA00022859"/>
    </source>
</evidence>
<keyword evidence="11" id="KW-1015">Disulfide bond</keyword>
<dbReference type="SUPFAM" id="SSF48726">
    <property type="entry name" value="Immunoglobulin"/>
    <property type="match status" value="1"/>
</dbReference>
<evidence type="ECO:0000256" key="10">
    <source>
        <dbReference type="ARBA" id="ARBA00023139"/>
    </source>
</evidence>
<evidence type="ECO:0000256" key="11">
    <source>
        <dbReference type="ARBA" id="ARBA00023157"/>
    </source>
</evidence>
<dbReference type="InterPro" id="IPR007110">
    <property type="entry name" value="Ig-like_dom"/>
</dbReference>
<dbReference type="Gene3D" id="2.60.40.10">
    <property type="entry name" value="Immunoglobulins"/>
    <property type="match status" value="1"/>
</dbReference>
<keyword evidence="10" id="KW-0564">Palmitate</keyword>
<keyword evidence="19" id="KW-1185">Reference proteome</keyword>
<keyword evidence="4 15" id="KW-0812">Transmembrane</keyword>
<evidence type="ECO:0000256" key="4">
    <source>
        <dbReference type="ARBA" id="ARBA00022692"/>
    </source>
</evidence>
<reference evidence="18" key="2">
    <citation type="submission" date="2025-08" db="UniProtKB">
        <authorList>
            <consortium name="Ensembl"/>
        </authorList>
    </citation>
    <scope>IDENTIFICATION</scope>
</reference>
<proteinExistence type="predicted"/>
<sequence length="348" mass="38411">MSRPGWRQGRILAPICRLLSSAFPFLPSVLHHLQVGGGQPQGERFFFFLWGVSSDITSFGLLGTRQRSFSTLHRAEGPPPLTGTRPTFWFHRDCWTGREVPREPKMDSSSAVRSLLLPLALLLQPFGSQAQPGFRMSPAEKRDVRPSEQVRLQCEALSASNTGCSWLRQSPGALTPTFLLYISGGTSSVKLAEGLDATKFAGERVSPSIYRLTVKDFRAQDQGYYFCVVTRNAIMYFSPFVAVLLPVKATTPAPKPKTTTLLTTTSSPIQNSANSGKCKSIASSQGKKRLDFSCDLYIWVPLTGVCVVLLLALIIAITICQRSRRRVCRCPRPLIREGGKSGPPERYV</sequence>
<evidence type="ECO:0000256" key="16">
    <source>
        <dbReference type="SAM" id="SignalP"/>
    </source>
</evidence>
<protein>
    <recommendedName>
        <fullName evidence="2">T-cell surface glycoprotein CD8 alpha chain</fullName>
    </recommendedName>
</protein>
<name>A0A7N4PFX9_SARHA</name>
<dbReference type="PANTHER" id="PTHR10441">
    <property type="entry name" value="CD8 ALPHA CHAIN"/>
    <property type="match status" value="1"/>
</dbReference>
<dbReference type="Ensembl" id="ENSSHAT00000051301.1">
    <property type="protein sequence ID" value="ENSSHAP00000037872.1"/>
    <property type="gene ID" value="ENSSHAG00000020804.1"/>
</dbReference>
<keyword evidence="5 16" id="KW-0732">Signal</keyword>
<keyword evidence="7 15" id="KW-1133">Transmembrane helix</keyword>
<evidence type="ECO:0000256" key="5">
    <source>
        <dbReference type="ARBA" id="ARBA00022729"/>
    </source>
</evidence>
<evidence type="ECO:0000313" key="18">
    <source>
        <dbReference type="Ensembl" id="ENSSHAP00000037872.1"/>
    </source>
</evidence>
<dbReference type="InterPro" id="IPR013783">
    <property type="entry name" value="Ig-like_fold"/>
</dbReference>
<evidence type="ECO:0000256" key="1">
    <source>
        <dbReference type="ARBA" id="ARBA00004251"/>
    </source>
</evidence>
<dbReference type="InParanoid" id="A0A7N4PFX9"/>
<dbReference type="GO" id="GO:0002456">
    <property type="term" value="P:T cell mediated immunity"/>
    <property type="evidence" value="ECO:0007669"/>
    <property type="project" value="TreeGrafter"/>
</dbReference>
<organism evidence="18 19">
    <name type="scientific">Sarcophilus harrisii</name>
    <name type="common">Tasmanian devil</name>
    <name type="synonym">Sarcophilus laniarius</name>
    <dbReference type="NCBI Taxonomy" id="9305"/>
    <lineage>
        <taxon>Eukaryota</taxon>
        <taxon>Metazoa</taxon>
        <taxon>Chordata</taxon>
        <taxon>Craniata</taxon>
        <taxon>Vertebrata</taxon>
        <taxon>Euteleostomi</taxon>
        <taxon>Mammalia</taxon>
        <taxon>Metatheria</taxon>
        <taxon>Dasyuromorphia</taxon>
        <taxon>Dasyuridae</taxon>
        <taxon>Sarcophilus</taxon>
    </lineage>
</organism>
<evidence type="ECO:0000313" key="19">
    <source>
        <dbReference type="Proteomes" id="UP000007648"/>
    </source>
</evidence>
<dbReference type="Proteomes" id="UP000007648">
    <property type="component" value="Unassembled WGS sequence"/>
</dbReference>
<dbReference type="GO" id="GO:0009897">
    <property type="term" value="C:external side of plasma membrane"/>
    <property type="evidence" value="ECO:0007669"/>
    <property type="project" value="TreeGrafter"/>
</dbReference>
<keyword evidence="3" id="KW-1003">Cell membrane</keyword>
<evidence type="ECO:0000256" key="14">
    <source>
        <dbReference type="ARBA" id="ARBA00023319"/>
    </source>
</evidence>
<dbReference type="GeneTree" id="ENSGT00940000156588"/>
<keyword evidence="13" id="KW-0449">Lipoprotein</keyword>
<accession>A0A7N4PFX9</accession>
<evidence type="ECO:0000256" key="15">
    <source>
        <dbReference type="SAM" id="Phobius"/>
    </source>
</evidence>
<dbReference type="Pfam" id="PF07686">
    <property type="entry name" value="V-set"/>
    <property type="match status" value="1"/>
</dbReference>
<dbReference type="InterPro" id="IPR036179">
    <property type="entry name" value="Ig-like_dom_sf"/>
</dbReference>
<comment type="subcellular location">
    <subcellularLocation>
        <location evidence="1">Cell membrane</location>
        <topology evidence="1">Single-pass type I membrane protein</topology>
    </subcellularLocation>
</comment>
<evidence type="ECO:0000256" key="9">
    <source>
        <dbReference type="ARBA" id="ARBA00023136"/>
    </source>
</evidence>
<evidence type="ECO:0000256" key="2">
    <source>
        <dbReference type="ARBA" id="ARBA00021525"/>
    </source>
</evidence>
<dbReference type="InterPro" id="IPR003599">
    <property type="entry name" value="Ig_sub"/>
</dbReference>
<dbReference type="PANTHER" id="PTHR10441:SF2">
    <property type="entry name" value="T-CELL SURFACE GLYCOPROTEIN CD8 ALPHA CHAIN"/>
    <property type="match status" value="1"/>
</dbReference>
<feature type="transmembrane region" description="Helical" evidence="15">
    <location>
        <begin position="224"/>
        <end position="247"/>
    </location>
</feature>
<keyword evidence="6" id="KW-0391">Immunity</keyword>
<evidence type="ECO:0000256" key="8">
    <source>
        <dbReference type="ARBA" id="ARBA00023130"/>
    </source>
</evidence>